<sequence length="211" mass="23540">MKGSRSFLIIVAIFTLLIPNIALAGSIDNELKVRDEDLFIQNLLKEKNFDIEKTEISYDSVPKDIIIQPGKENYINPVTKEYFIIENSSSGNRMALRSSSAKNFSFDIRLSIQSSDFYINSSTLSVYSTSKLYKDADGRVVNGDYGSTYGITLSQGYFKSRTVSFPINSSQTSTFGSGWNTSKKASVRIFNDGSYNDTNKRLVGNGTVYNN</sequence>
<name>A0ABV2J7X7_9FIRM</name>
<organism evidence="1 2">
    <name type="scientific">Peptoniphilus olsenii</name>
    <dbReference type="NCBI Taxonomy" id="411570"/>
    <lineage>
        <taxon>Bacteria</taxon>
        <taxon>Bacillati</taxon>
        <taxon>Bacillota</taxon>
        <taxon>Tissierellia</taxon>
        <taxon>Tissierellales</taxon>
        <taxon>Peptoniphilaceae</taxon>
        <taxon>Peptoniphilus</taxon>
    </lineage>
</organism>
<keyword evidence="2" id="KW-1185">Reference proteome</keyword>
<accession>A0ABV2J7X7</accession>
<proteinExistence type="predicted"/>
<protein>
    <submittedName>
        <fullName evidence="1">Uncharacterized protein</fullName>
    </submittedName>
</protein>
<evidence type="ECO:0000313" key="2">
    <source>
        <dbReference type="Proteomes" id="UP001549162"/>
    </source>
</evidence>
<dbReference type="Proteomes" id="UP001549162">
    <property type="component" value="Unassembled WGS sequence"/>
</dbReference>
<reference evidence="1 2" key="1">
    <citation type="submission" date="2024-06" db="EMBL/GenBank/DDBJ databases">
        <title>Genomic Encyclopedia of Type Strains, Phase IV (KMG-IV): sequencing the most valuable type-strain genomes for metagenomic binning, comparative biology and taxonomic classification.</title>
        <authorList>
            <person name="Goeker M."/>
        </authorList>
    </citation>
    <scope>NUCLEOTIDE SEQUENCE [LARGE SCALE GENOMIC DNA]</scope>
    <source>
        <strain evidence="1 2">DSM 21460</strain>
    </source>
</reference>
<gene>
    <name evidence="1" type="ORF">ABID14_000495</name>
</gene>
<dbReference type="RefSeq" id="WP_354366875.1">
    <property type="nucleotide sequence ID" value="NZ_JBEPMA010000002.1"/>
</dbReference>
<dbReference type="EMBL" id="JBEPMA010000002">
    <property type="protein sequence ID" value="MET3616870.1"/>
    <property type="molecule type" value="Genomic_DNA"/>
</dbReference>
<evidence type="ECO:0000313" key="1">
    <source>
        <dbReference type="EMBL" id="MET3616870.1"/>
    </source>
</evidence>
<comment type="caution">
    <text evidence="1">The sequence shown here is derived from an EMBL/GenBank/DDBJ whole genome shotgun (WGS) entry which is preliminary data.</text>
</comment>